<accession>A0A5E8CG98</accession>
<evidence type="ECO:0000313" key="1">
    <source>
        <dbReference type="EMBL" id="VVU94438.1"/>
    </source>
</evidence>
<dbReference type="AlphaFoldDB" id="A0A5E8CG98"/>
<name>A0A5E8CG98_9ZZZZ</name>
<proteinExistence type="predicted"/>
<sequence length="244" mass="29332">MNQLLNNESDPFNILPLLTKNLQINNLCECKVYYRSILFKNKCSKCFEKEYPDLYFEINFNNNLRSYIKNKKYSKNYLENYTELRQLPDNHYMFKTLKLMFSNGSILQDNNFLNWLEFLKKQTNYQGISTKQALELTYCYKNSHINYINKSNIYNIQHLICGLVVDWWYLFEHAKIVGACSCYYSGFGIPSKINTKIKPANAFMDKCQNKNCKEYCKRSFSCDLDHYKDYYKFWIDNAFHVIFK</sequence>
<organism evidence="1">
    <name type="scientific">seawater metagenome</name>
    <dbReference type="NCBI Taxonomy" id="1561972"/>
    <lineage>
        <taxon>unclassified sequences</taxon>
        <taxon>metagenomes</taxon>
        <taxon>ecological metagenomes</taxon>
    </lineage>
</organism>
<reference evidence="1" key="1">
    <citation type="submission" date="2019-09" db="EMBL/GenBank/DDBJ databases">
        <authorList>
            <person name="Needham M D."/>
        </authorList>
    </citation>
    <scope>NUCLEOTIDE SEQUENCE</scope>
</reference>
<protein>
    <submittedName>
        <fullName evidence="1">Uncharacterized protein</fullName>
    </submittedName>
</protein>
<gene>
    <name evidence="1" type="ORF">CPAV1605_160</name>
</gene>
<dbReference type="EMBL" id="CABVLZ010000001">
    <property type="protein sequence ID" value="VVU94438.1"/>
    <property type="molecule type" value="Genomic_DNA"/>
</dbReference>